<evidence type="ECO:0000313" key="2">
    <source>
        <dbReference type="Proteomes" id="UP000468388"/>
    </source>
</evidence>
<proteinExistence type="predicted"/>
<accession>A0A6N8JAT7</accession>
<name>A0A6N8JAT7_9BACT</name>
<gene>
    <name evidence="1" type="ORF">GO495_11565</name>
</gene>
<protein>
    <submittedName>
        <fullName evidence="1">Uncharacterized protein</fullName>
    </submittedName>
</protein>
<dbReference type="RefSeq" id="WP_157299830.1">
    <property type="nucleotide sequence ID" value="NZ_BAAAZB010000007.1"/>
</dbReference>
<dbReference type="OrthoDB" id="645138at2"/>
<dbReference type="EMBL" id="WRXO01000002">
    <property type="protein sequence ID" value="MVT41222.1"/>
    <property type="molecule type" value="Genomic_DNA"/>
</dbReference>
<sequence>MARQLGITKLEGTIGDITFYKSKDGMMARQKLSVSANRLSDPAFARVRENAQEFGRAGKAGKLVRSAFNKLLSKSADGRVISRLLQAIMNVQKSDATSARGERNVWSGNAKLLKGFNFNINSPLSTVISEQYTTTINRATGVASVSIPAYIPLDAIKAPEGTTHVKLISAAAVINFLSETYQSVFASSAGIVYGMQQEALLTLTHNLPANSIDPIFLVLGVEFYQEFNGILYQLKSGSFNALTIIAVDVD</sequence>
<organism evidence="1 2">
    <name type="scientific">Chitinophaga oryziterrae</name>
    <dbReference type="NCBI Taxonomy" id="1031224"/>
    <lineage>
        <taxon>Bacteria</taxon>
        <taxon>Pseudomonadati</taxon>
        <taxon>Bacteroidota</taxon>
        <taxon>Chitinophagia</taxon>
        <taxon>Chitinophagales</taxon>
        <taxon>Chitinophagaceae</taxon>
        <taxon>Chitinophaga</taxon>
    </lineage>
</organism>
<evidence type="ECO:0000313" key="1">
    <source>
        <dbReference type="EMBL" id="MVT41222.1"/>
    </source>
</evidence>
<dbReference type="AlphaFoldDB" id="A0A6N8JAT7"/>
<dbReference type="Proteomes" id="UP000468388">
    <property type="component" value="Unassembled WGS sequence"/>
</dbReference>
<comment type="caution">
    <text evidence="1">The sequence shown here is derived from an EMBL/GenBank/DDBJ whole genome shotgun (WGS) entry which is preliminary data.</text>
</comment>
<reference evidence="1 2" key="1">
    <citation type="submission" date="2019-12" db="EMBL/GenBank/DDBJ databases">
        <title>The draft genomic sequence of strain Chitinophaga oryziterrae JCM 16595.</title>
        <authorList>
            <person name="Zhang X."/>
        </authorList>
    </citation>
    <scope>NUCLEOTIDE SEQUENCE [LARGE SCALE GENOMIC DNA]</scope>
    <source>
        <strain evidence="1 2">JCM 16595</strain>
    </source>
</reference>
<keyword evidence="2" id="KW-1185">Reference proteome</keyword>